<dbReference type="Proteomes" id="UP000654075">
    <property type="component" value="Unassembled WGS sequence"/>
</dbReference>
<evidence type="ECO:0000313" key="4">
    <source>
        <dbReference type="Proteomes" id="UP000654075"/>
    </source>
</evidence>
<proteinExistence type="predicted"/>
<dbReference type="OrthoDB" id="40334at2759"/>
<dbReference type="EMBL" id="CAJNNW010036132">
    <property type="protein sequence ID" value="CAE8732291.1"/>
    <property type="molecule type" value="Genomic_DNA"/>
</dbReference>
<protein>
    <submittedName>
        <fullName evidence="1">Uncharacterized protein</fullName>
    </submittedName>
</protein>
<dbReference type="Proteomes" id="UP000626109">
    <property type="component" value="Unassembled WGS sequence"/>
</dbReference>
<gene>
    <name evidence="1" type="ORF">PGLA1383_LOCUS24246</name>
    <name evidence="2" type="ORF">PGLA1383_LOCUS38654</name>
    <name evidence="3" type="ORF">PGLA2088_LOCUS46338</name>
</gene>
<keyword evidence="4" id="KW-1185">Reference proteome</keyword>
<evidence type="ECO:0000313" key="3">
    <source>
        <dbReference type="EMBL" id="CAE8732291.1"/>
    </source>
</evidence>
<dbReference type="EMBL" id="CAJNNV010027652">
    <property type="protein sequence ID" value="CAE8621131.1"/>
    <property type="molecule type" value="Genomic_DNA"/>
</dbReference>
<dbReference type="EMBL" id="CAJNNV010018904">
    <property type="protein sequence ID" value="CAE8606262.1"/>
    <property type="molecule type" value="Genomic_DNA"/>
</dbReference>
<sequence length="175" mass="19015">MACWELGLQLKRDWLPELEKAGLKLMIVGIGSAESALTFAEQLELPANIVFADADAKSYQAMSFVNSDFQEDGGKRGMRMLTEKTGEAVKSRSNGRPVTFFGLFDIPNLFTNDDLEAAKEIYKPLMPTGDGAMDKTLVQGGVLVFRGPQQMYQHLDTSVGVHGELSKVLAAAALA</sequence>
<dbReference type="InterPro" id="IPR032801">
    <property type="entry name" value="PXL2A/B/C"/>
</dbReference>
<dbReference type="AlphaFoldDB" id="A0A813F489"/>
<dbReference type="OMA" id="VINVCCK"/>
<evidence type="ECO:0000313" key="2">
    <source>
        <dbReference type="EMBL" id="CAE8621131.1"/>
    </source>
</evidence>
<reference evidence="1" key="1">
    <citation type="submission" date="2021-02" db="EMBL/GenBank/DDBJ databases">
        <authorList>
            <person name="Dougan E. K."/>
            <person name="Rhodes N."/>
            <person name="Thang M."/>
            <person name="Chan C."/>
        </authorList>
    </citation>
    <scope>NUCLEOTIDE SEQUENCE</scope>
</reference>
<dbReference type="Pfam" id="PF13911">
    <property type="entry name" value="AhpC-TSA_2"/>
    <property type="match status" value="1"/>
</dbReference>
<comment type="caution">
    <text evidence="1">The sequence shown here is derived from an EMBL/GenBank/DDBJ whole genome shotgun (WGS) entry which is preliminary data.</text>
</comment>
<evidence type="ECO:0000313" key="1">
    <source>
        <dbReference type="EMBL" id="CAE8606262.1"/>
    </source>
</evidence>
<organism evidence="1 4">
    <name type="scientific">Polarella glacialis</name>
    <name type="common">Dinoflagellate</name>
    <dbReference type="NCBI Taxonomy" id="89957"/>
    <lineage>
        <taxon>Eukaryota</taxon>
        <taxon>Sar</taxon>
        <taxon>Alveolata</taxon>
        <taxon>Dinophyceae</taxon>
        <taxon>Suessiales</taxon>
        <taxon>Suessiaceae</taxon>
        <taxon>Polarella</taxon>
    </lineage>
</organism>
<accession>A0A813F489</accession>
<name>A0A813F489_POLGL</name>